<dbReference type="EMBL" id="QNQT01000006">
    <property type="protein sequence ID" value="RDU36201.1"/>
    <property type="molecule type" value="Genomic_DNA"/>
</dbReference>
<comment type="caution">
    <text evidence="1">The sequence shown here is derived from an EMBL/GenBank/DDBJ whole genome shotgun (WGS) entry which is preliminary data.</text>
</comment>
<name>A0A3D8GPJ4_9BACI</name>
<dbReference type="OrthoDB" id="2040879at2"/>
<reference evidence="1 2" key="1">
    <citation type="submission" date="2018-07" db="EMBL/GenBank/DDBJ databases">
        <title>Bacillus sp. YLB-04 draft genome sequence.</title>
        <authorList>
            <person name="Yu L."/>
            <person name="Tang X."/>
        </authorList>
    </citation>
    <scope>NUCLEOTIDE SEQUENCE [LARGE SCALE GENOMIC DNA]</scope>
    <source>
        <strain evidence="1 2">YLB-04</strain>
    </source>
</reference>
<sequence>MPLTDREMTVLAEIKDWEKKLLDYEPNDLQLTYEKYLESGFSMLPEEARSQFFAVVDNWLFHLNAMIQGAQFQLDAKERILAAARVFDSGVGRIEDMKHLEIDQLNYIAQQQIARHRLYSFAQGGMAGTGGALLLGADLPAMAVINLRAVQLLAMTYGYEVNTPFEMMTSLKVFHTATLPPRLQGESWNQLLEDLKGERDRYFYEGNDQLTDPSWLEMPMRQVFKGAFITLFRKRMVQGIPLVSMAIGAGANYQLTRRVTDFSHNYYRLRYLMDREER</sequence>
<keyword evidence="2" id="KW-1185">Reference proteome</keyword>
<gene>
    <name evidence="1" type="ORF">DRW41_14320</name>
</gene>
<dbReference type="AlphaFoldDB" id="A0A3D8GPJ4"/>
<evidence type="ECO:0000313" key="1">
    <source>
        <dbReference type="EMBL" id="RDU36201.1"/>
    </source>
</evidence>
<organism evidence="1 2">
    <name type="scientific">Neobacillus piezotolerans</name>
    <dbReference type="NCBI Taxonomy" id="2259171"/>
    <lineage>
        <taxon>Bacteria</taxon>
        <taxon>Bacillati</taxon>
        <taxon>Bacillota</taxon>
        <taxon>Bacilli</taxon>
        <taxon>Bacillales</taxon>
        <taxon>Bacillaceae</taxon>
        <taxon>Neobacillus</taxon>
    </lineage>
</organism>
<accession>A0A3D8GPJ4</accession>
<proteinExistence type="predicted"/>
<dbReference type="Proteomes" id="UP000257144">
    <property type="component" value="Unassembled WGS sequence"/>
</dbReference>
<dbReference type="PANTHER" id="PTHR41260:SF1">
    <property type="entry name" value="PROTEIN ECSC"/>
    <property type="match status" value="1"/>
</dbReference>
<protein>
    <submittedName>
        <fullName evidence="1">EcsC family protein</fullName>
    </submittedName>
</protein>
<evidence type="ECO:0000313" key="2">
    <source>
        <dbReference type="Proteomes" id="UP000257144"/>
    </source>
</evidence>
<dbReference type="Pfam" id="PF12787">
    <property type="entry name" value="EcsC"/>
    <property type="match status" value="1"/>
</dbReference>
<dbReference type="RefSeq" id="WP_115452689.1">
    <property type="nucleotide sequence ID" value="NZ_QNQT01000006.1"/>
</dbReference>
<dbReference type="PANTHER" id="PTHR41260">
    <property type="entry name" value="PROTEIN ECSC"/>
    <property type="match status" value="1"/>
</dbReference>
<dbReference type="InterPro" id="IPR024787">
    <property type="entry name" value="EcsC"/>
</dbReference>